<evidence type="ECO:0000313" key="7">
    <source>
        <dbReference type="EMBL" id="KAG7456618.1"/>
    </source>
</evidence>
<evidence type="ECO:0000256" key="4">
    <source>
        <dbReference type="SAM" id="MobiDB-lite"/>
    </source>
</evidence>
<evidence type="ECO:0000256" key="1">
    <source>
        <dbReference type="ARBA" id="ARBA00022723"/>
    </source>
</evidence>
<evidence type="ECO:0000259" key="6">
    <source>
        <dbReference type="PROSITE" id="PS51292"/>
    </source>
</evidence>
<feature type="region of interest" description="Disordered" evidence="4">
    <location>
        <begin position="170"/>
        <end position="208"/>
    </location>
</feature>
<organism evidence="7 8">
    <name type="scientific">Megalops atlanticus</name>
    <name type="common">Tarpon</name>
    <name type="synonym">Clupea gigantea</name>
    <dbReference type="NCBI Taxonomy" id="7932"/>
    <lineage>
        <taxon>Eukaryota</taxon>
        <taxon>Metazoa</taxon>
        <taxon>Chordata</taxon>
        <taxon>Craniata</taxon>
        <taxon>Vertebrata</taxon>
        <taxon>Euteleostomi</taxon>
        <taxon>Actinopterygii</taxon>
        <taxon>Neopterygii</taxon>
        <taxon>Teleostei</taxon>
        <taxon>Elopiformes</taxon>
        <taxon>Megalopidae</taxon>
        <taxon>Megalops</taxon>
    </lineage>
</organism>
<keyword evidence="8" id="KW-1185">Reference proteome</keyword>
<keyword evidence="3" id="KW-0862">Zinc</keyword>
<feature type="transmembrane region" description="Helical" evidence="5">
    <location>
        <begin position="98"/>
        <end position="119"/>
    </location>
</feature>
<reference evidence="7" key="1">
    <citation type="submission" date="2021-01" db="EMBL/GenBank/DDBJ databases">
        <authorList>
            <person name="Zahm M."/>
            <person name="Roques C."/>
            <person name="Cabau C."/>
            <person name="Klopp C."/>
            <person name="Donnadieu C."/>
            <person name="Jouanno E."/>
            <person name="Lampietro C."/>
            <person name="Louis A."/>
            <person name="Herpin A."/>
            <person name="Echchiki A."/>
            <person name="Berthelot C."/>
            <person name="Parey E."/>
            <person name="Roest-Crollius H."/>
            <person name="Braasch I."/>
            <person name="Postlethwait J."/>
            <person name="Bobe J."/>
            <person name="Montfort J."/>
            <person name="Bouchez O."/>
            <person name="Begum T."/>
            <person name="Mejri S."/>
            <person name="Adams A."/>
            <person name="Chen W.-J."/>
            <person name="Guiguen Y."/>
        </authorList>
    </citation>
    <scope>NUCLEOTIDE SEQUENCE</scope>
    <source>
        <strain evidence="7">YG-15Mar2019-1</strain>
        <tissue evidence="7">Brain</tissue>
    </source>
</reference>
<dbReference type="Pfam" id="PF12906">
    <property type="entry name" value="RINGv"/>
    <property type="match status" value="1"/>
</dbReference>
<evidence type="ECO:0000313" key="8">
    <source>
        <dbReference type="Proteomes" id="UP001046870"/>
    </source>
</evidence>
<dbReference type="InterPro" id="IPR013083">
    <property type="entry name" value="Znf_RING/FYVE/PHD"/>
</dbReference>
<dbReference type="OrthoDB" id="5817083at2759"/>
<evidence type="ECO:0000256" key="2">
    <source>
        <dbReference type="ARBA" id="ARBA00022771"/>
    </source>
</evidence>
<dbReference type="InterPro" id="IPR011016">
    <property type="entry name" value="Znf_RING-CH"/>
</dbReference>
<accession>A0A9D3PBP5</accession>
<evidence type="ECO:0000256" key="5">
    <source>
        <dbReference type="SAM" id="Phobius"/>
    </source>
</evidence>
<dbReference type="PANTHER" id="PTHR20893">
    <property type="entry name" value="LD08641P"/>
    <property type="match status" value="1"/>
</dbReference>
<evidence type="ECO:0000256" key="3">
    <source>
        <dbReference type="ARBA" id="ARBA00022833"/>
    </source>
</evidence>
<keyword evidence="5" id="KW-1133">Transmembrane helix</keyword>
<sequence length="208" mass="22828">MDKGYEVLTNHNTLDSCKVFVTESSECFICRDGELRRQEALWHFCDCKSLVAHHSCLLTWIKKGLGAKDRPRCNVCHAEYQLQVHPPWRVVASQWQSWLVLAATATLLGLVPYLVVRMMTAFKSPPPHPMFKAAAVCFGLLSVTLLLKCLAHYCSSRYRQAELSSFSVRARGAEGDEARPGPGRPAAPGHTPAAAAGVDGGKGDPRVP</sequence>
<gene>
    <name evidence="7" type="ORF">MATL_G00237780</name>
</gene>
<feature type="domain" description="RING-CH-type" evidence="6">
    <location>
        <begin position="19"/>
        <end position="83"/>
    </location>
</feature>
<dbReference type="PROSITE" id="PS51292">
    <property type="entry name" value="ZF_RING_CH"/>
    <property type="match status" value="1"/>
</dbReference>
<keyword evidence="5" id="KW-0472">Membrane</keyword>
<keyword evidence="5" id="KW-0812">Transmembrane</keyword>
<dbReference type="SUPFAM" id="SSF57850">
    <property type="entry name" value="RING/U-box"/>
    <property type="match status" value="1"/>
</dbReference>
<protein>
    <recommendedName>
        <fullName evidence="6">RING-CH-type domain-containing protein</fullName>
    </recommendedName>
</protein>
<dbReference type="SMART" id="SM00744">
    <property type="entry name" value="RINGv"/>
    <property type="match status" value="1"/>
</dbReference>
<keyword evidence="1" id="KW-0479">Metal-binding</keyword>
<dbReference type="Proteomes" id="UP001046870">
    <property type="component" value="Chromosome 22"/>
</dbReference>
<keyword evidence="2" id="KW-0863">Zinc-finger</keyword>
<proteinExistence type="predicted"/>
<comment type="caution">
    <text evidence="7">The sequence shown here is derived from an EMBL/GenBank/DDBJ whole genome shotgun (WGS) entry which is preliminary data.</text>
</comment>
<feature type="transmembrane region" description="Helical" evidence="5">
    <location>
        <begin position="131"/>
        <end position="151"/>
    </location>
</feature>
<name>A0A9D3PBP5_MEGAT</name>
<dbReference type="GO" id="GO:0008270">
    <property type="term" value="F:zinc ion binding"/>
    <property type="evidence" value="ECO:0007669"/>
    <property type="project" value="UniProtKB-KW"/>
</dbReference>
<dbReference type="AlphaFoldDB" id="A0A9D3PBP5"/>
<dbReference type="Gene3D" id="3.30.40.10">
    <property type="entry name" value="Zinc/RING finger domain, C3HC4 (zinc finger)"/>
    <property type="match status" value="1"/>
</dbReference>
<feature type="compositionally biased region" description="Low complexity" evidence="4">
    <location>
        <begin position="180"/>
        <end position="197"/>
    </location>
</feature>
<dbReference type="EMBL" id="JAFDVH010000022">
    <property type="protein sequence ID" value="KAG7456618.1"/>
    <property type="molecule type" value="Genomic_DNA"/>
</dbReference>
<dbReference type="PANTHER" id="PTHR20893:SF2">
    <property type="entry name" value="LD08641P"/>
    <property type="match status" value="1"/>
</dbReference>